<accession>A0AA38LM67</accession>
<evidence type="ECO:0000313" key="3">
    <source>
        <dbReference type="Proteomes" id="UP000824469"/>
    </source>
</evidence>
<feature type="non-terminal residue" evidence="2">
    <location>
        <position position="79"/>
    </location>
</feature>
<comment type="caution">
    <text evidence="2">The sequence shown here is derived from an EMBL/GenBank/DDBJ whole genome shotgun (WGS) entry which is preliminary data.</text>
</comment>
<organism evidence="2 3">
    <name type="scientific">Taxus chinensis</name>
    <name type="common">Chinese yew</name>
    <name type="synonym">Taxus wallichiana var. chinensis</name>
    <dbReference type="NCBI Taxonomy" id="29808"/>
    <lineage>
        <taxon>Eukaryota</taxon>
        <taxon>Viridiplantae</taxon>
        <taxon>Streptophyta</taxon>
        <taxon>Embryophyta</taxon>
        <taxon>Tracheophyta</taxon>
        <taxon>Spermatophyta</taxon>
        <taxon>Pinopsida</taxon>
        <taxon>Pinidae</taxon>
        <taxon>Conifers II</taxon>
        <taxon>Cupressales</taxon>
        <taxon>Taxaceae</taxon>
        <taxon>Taxus</taxon>
    </lineage>
</organism>
<feature type="non-terminal residue" evidence="2">
    <location>
        <position position="1"/>
    </location>
</feature>
<dbReference type="AlphaFoldDB" id="A0AA38LM67"/>
<protein>
    <submittedName>
        <fullName evidence="2">Uncharacterized protein</fullName>
    </submittedName>
</protein>
<keyword evidence="1" id="KW-0472">Membrane</keyword>
<keyword evidence="3" id="KW-1185">Reference proteome</keyword>
<evidence type="ECO:0000313" key="2">
    <source>
        <dbReference type="EMBL" id="KAH9328971.1"/>
    </source>
</evidence>
<dbReference type="Proteomes" id="UP000824469">
    <property type="component" value="Unassembled WGS sequence"/>
</dbReference>
<evidence type="ECO:0000256" key="1">
    <source>
        <dbReference type="SAM" id="Phobius"/>
    </source>
</evidence>
<dbReference type="EMBL" id="JAHRHJ020000001">
    <property type="protein sequence ID" value="KAH9328971.1"/>
    <property type="molecule type" value="Genomic_DNA"/>
</dbReference>
<feature type="transmembrane region" description="Helical" evidence="1">
    <location>
        <begin position="25"/>
        <end position="46"/>
    </location>
</feature>
<proteinExistence type="predicted"/>
<gene>
    <name evidence="2" type="ORF">KI387_001079</name>
</gene>
<keyword evidence="1" id="KW-0812">Transmembrane</keyword>
<keyword evidence="1" id="KW-1133">Transmembrane helix</keyword>
<name>A0AA38LM67_TAXCH</name>
<reference evidence="2 3" key="1">
    <citation type="journal article" date="2021" name="Nat. Plants">
        <title>The Taxus genome provides insights into paclitaxel biosynthesis.</title>
        <authorList>
            <person name="Xiong X."/>
            <person name="Gou J."/>
            <person name="Liao Q."/>
            <person name="Li Y."/>
            <person name="Zhou Q."/>
            <person name="Bi G."/>
            <person name="Li C."/>
            <person name="Du R."/>
            <person name="Wang X."/>
            <person name="Sun T."/>
            <person name="Guo L."/>
            <person name="Liang H."/>
            <person name="Lu P."/>
            <person name="Wu Y."/>
            <person name="Zhang Z."/>
            <person name="Ro D.K."/>
            <person name="Shang Y."/>
            <person name="Huang S."/>
            <person name="Yan J."/>
        </authorList>
    </citation>
    <scope>NUCLEOTIDE SEQUENCE [LARGE SCALE GENOMIC DNA]</scope>
    <source>
        <strain evidence="2">Ta-2019</strain>
    </source>
</reference>
<sequence>TLLGALYLFILYVGSRTLVVELQFFFLVSIEALLHVSVWILYLQYWRPSNVGNTEKRLHYYDVSSCYYSVLDCIFLLHT</sequence>